<dbReference type="VEuPathDB" id="AmoebaDB:NAEGRDRAFT_71176"/>
<evidence type="ECO:0000313" key="2">
    <source>
        <dbReference type="Proteomes" id="UP000006671"/>
    </source>
</evidence>
<dbReference type="KEGG" id="ngr:NAEGRDRAFT_71176"/>
<dbReference type="GeneID" id="8855863"/>
<name>D2VQC4_NAEGR</name>
<organism evidence="2">
    <name type="scientific">Naegleria gruberi</name>
    <name type="common">Amoeba</name>
    <dbReference type="NCBI Taxonomy" id="5762"/>
    <lineage>
        <taxon>Eukaryota</taxon>
        <taxon>Discoba</taxon>
        <taxon>Heterolobosea</taxon>
        <taxon>Tetramitia</taxon>
        <taxon>Eutetramitia</taxon>
        <taxon>Vahlkampfiidae</taxon>
        <taxon>Naegleria</taxon>
    </lineage>
</organism>
<sequence length="252" mass="29152">MTEDVNAQLVFEFVIVVEGEKGLYHEITCGHANFSIMNGDYQNQKNYELYLMGGSLTQPVDIPQEDIIFNRQNVVGKLGMLFKGVPKPHLSLRISLVTSPKGQQKFCHCPPNVIMELDGCEIVTTYRKMLAKKLFPTRVLDDRMIESNCCELRWFPHIMDDHELWLLFLEKWKVLLTASRKTKDKKPHERLLSKLVKDVYSVKFCTNIPRQVGRQSILSLFYDNPKEILNSNGLIFKPFDASETILKPIFNK</sequence>
<dbReference type="AlphaFoldDB" id="D2VQC4"/>
<accession>D2VQC4</accession>
<proteinExistence type="predicted"/>
<dbReference type="Proteomes" id="UP000006671">
    <property type="component" value="Unassembled WGS sequence"/>
</dbReference>
<gene>
    <name evidence="1" type="ORF">NAEGRDRAFT_71176</name>
</gene>
<evidence type="ECO:0000313" key="1">
    <source>
        <dbReference type="EMBL" id="EFC40922.1"/>
    </source>
</evidence>
<dbReference type="InParanoid" id="D2VQC4"/>
<dbReference type="EMBL" id="GG738889">
    <property type="protein sequence ID" value="EFC40922.1"/>
    <property type="molecule type" value="Genomic_DNA"/>
</dbReference>
<reference evidence="1 2" key="1">
    <citation type="journal article" date="2010" name="Cell">
        <title>The genome of Naegleria gruberi illuminates early eukaryotic versatility.</title>
        <authorList>
            <person name="Fritz-Laylin L.K."/>
            <person name="Prochnik S.E."/>
            <person name="Ginger M.L."/>
            <person name="Dacks J.B."/>
            <person name="Carpenter M.L."/>
            <person name="Field M.C."/>
            <person name="Kuo A."/>
            <person name="Paredez A."/>
            <person name="Chapman J."/>
            <person name="Pham J."/>
            <person name="Shu S."/>
            <person name="Neupane R."/>
            <person name="Cipriano M."/>
            <person name="Mancuso J."/>
            <person name="Tu H."/>
            <person name="Salamov A."/>
            <person name="Lindquist E."/>
            <person name="Shapiro H."/>
            <person name="Lucas S."/>
            <person name="Grigoriev I.V."/>
            <person name="Cande W.Z."/>
            <person name="Fulton C."/>
            <person name="Rokhsar D.S."/>
            <person name="Dawson S.C."/>
        </authorList>
    </citation>
    <scope>NUCLEOTIDE SEQUENCE [LARGE SCALE GENOMIC DNA]</scope>
    <source>
        <strain evidence="1 2">NEG-M</strain>
    </source>
</reference>
<keyword evidence="2" id="KW-1185">Reference proteome</keyword>
<dbReference type="RefSeq" id="XP_002673666.1">
    <property type="nucleotide sequence ID" value="XM_002673620.1"/>
</dbReference>
<protein>
    <submittedName>
        <fullName evidence="1">Predicted protein</fullName>
    </submittedName>
</protein>